<dbReference type="Pfam" id="PF13414">
    <property type="entry name" value="TPR_11"/>
    <property type="match status" value="1"/>
</dbReference>
<sequence length="76" mass="8596">MEQAIAAYQEALQIDPNYANAHNNLGLALYGQGKLEQAIAELEIAVRLDPSSTLFRDNLEIYINKKKGFWVRLFGK</sequence>
<feature type="repeat" description="TPR" evidence="3">
    <location>
        <begin position="19"/>
        <end position="52"/>
    </location>
</feature>
<dbReference type="EMBL" id="CP024785">
    <property type="protein sequence ID" value="AUB39858.1"/>
    <property type="molecule type" value="Genomic_DNA"/>
</dbReference>
<dbReference type="PROSITE" id="PS50005">
    <property type="entry name" value="TPR"/>
    <property type="match status" value="1"/>
</dbReference>
<gene>
    <name evidence="4" type="ORF">COO91_05855</name>
</gene>
<keyword evidence="5" id="KW-1185">Reference proteome</keyword>
<keyword evidence="2 3" id="KW-0802">TPR repeat</keyword>
<organism evidence="4 5">
    <name type="scientific">Nostoc flagelliforme CCNUN1</name>
    <dbReference type="NCBI Taxonomy" id="2038116"/>
    <lineage>
        <taxon>Bacteria</taxon>
        <taxon>Bacillati</taxon>
        <taxon>Cyanobacteriota</taxon>
        <taxon>Cyanophyceae</taxon>
        <taxon>Nostocales</taxon>
        <taxon>Nostocaceae</taxon>
        <taxon>Nostoc</taxon>
    </lineage>
</organism>
<dbReference type="InterPro" id="IPR051685">
    <property type="entry name" value="Ycf3/AcsC/BcsC/TPR_MFPF"/>
</dbReference>
<keyword evidence="1" id="KW-0677">Repeat</keyword>
<dbReference type="PANTHER" id="PTHR44943:SF8">
    <property type="entry name" value="TPR REPEAT-CONTAINING PROTEIN MJ0263"/>
    <property type="match status" value="1"/>
</dbReference>
<dbReference type="KEGG" id="nfl:COO91_05855"/>
<evidence type="ECO:0000313" key="5">
    <source>
        <dbReference type="Proteomes" id="UP000232003"/>
    </source>
</evidence>
<name>A0A2K8SWM6_9NOSO</name>
<evidence type="ECO:0000256" key="3">
    <source>
        <dbReference type="PROSITE-ProRule" id="PRU00339"/>
    </source>
</evidence>
<dbReference type="SUPFAM" id="SSF48452">
    <property type="entry name" value="TPR-like"/>
    <property type="match status" value="1"/>
</dbReference>
<evidence type="ECO:0000256" key="1">
    <source>
        <dbReference type="ARBA" id="ARBA00022737"/>
    </source>
</evidence>
<dbReference type="PROSITE" id="PS50293">
    <property type="entry name" value="TPR_REGION"/>
    <property type="match status" value="1"/>
</dbReference>
<dbReference type="AlphaFoldDB" id="A0A2K8SWM6"/>
<dbReference type="InterPro" id="IPR019734">
    <property type="entry name" value="TPR_rpt"/>
</dbReference>
<dbReference type="SMART" id="SM00028">
    <property type="entry name" value="TPR"/>
    <property type="match status" value="1"/>
</dbReference>
<accession>A0A2K8SWM6</accession>
<dbReference type="PANTHER" id="PTHR44943">
    <property type="entry name" value="CELLULOSE SYNTHASE OPERON PROTEIN C"/>
    <property type="match status" value="1"/>
</dbReference>
<evidence type="ECO:0000313" key="4">
    <source>
        <dbReference type="EMBL" id="AUB39858.1"/>
    </source>
</evidence>
<dbReference type="Proteomes" id="UP000232003">
    <property type="component" value="Chromosome"/>
</dbReference>
<proteinExistence type="predicted"/>
<reference evidence="4 5" key="1">
    <citation type="submission" date="2017-11" db="EMBL/GenBank/DDBJ databases">
        <title>Complete genome of a free-living desiccation-tolerant cyanobacterium and its photosynthetic adaptation to extreme terrestrial habitat.</title>
        <authorList>
            <person name="Shang J."/>
        </authorList>
    </citation>
    <scope>NUCLEOTIDE SEQUENCE [LARGE SCALE GENOMIC DNA]</scope>
    <source>
        <strain evidence="4 5">CCNUN1</strain>
    </source>
</reference>
<dbReference type="InterPro" id="IPR011990">
    <property type="entry name" value="TPR-like_helical_dom_sf"/>
</dbReference>
<dbReference type="Gene3D" id="1.25.40.10">
    <property type="entry name" value="Tetratricopeptide repeat domain"/>
    <property type="match status" value="1"/>
</dbReference>
<evidence type="ECO:0000256" key="2">
    <source>
        <dbReference type="ARBA" id="ARBA00022803"/>
    </source>
</evidence>
<protein>
    <submittedName>
        <fullName evidence="4">Tfp pilus assembly protein PilF</fullName>
    </submittedName>
</protein>